<sequence length="412" mass="45724">MMVAFLTSSLNASSLLANNLHADSSTPESFCFVSFGCWGGLNKVTQKRVAEVMGRAVEKESLPTLFVIAAGDNFYKKGVTSIHDPRFLTTFDDVYNHQSLMQLPFLVALGNHDYRGDFIAQVNYTTYQLKHVPRATGRWYLPEAYYVKQVHANLVVFVLDTPLLERCANNGNDSPRCWDHGAQKRYFEEQFEKFRHVKWKVVVGHYPMHANGPHVNFPWLIQWLQPLLEKYCVSLYINADNHYLQVSSVNGVYYVNSGGGAGFGVRHQPANRNYKTSPFSQFVAFEDGIFTHCIHEGNHSMVTSAINHEGLVRQQFVSDRSLSESGQCGGGVGAVAGGENARPIVADHGDRAAAAHDGEVKYIEQIPVGSFQPTAPRVEVSIILMGLGVVFIILALTRGGNGLFAGRNIKRP</sequence>
<organism evidence="5 6">
    <name type="scientific">Bodo saltans</name>
    <name type="common">Flagellated protozoan</name>
    <dbReference type="NCBI Taxonomy" id="75058"/>
    <lineage>
        <taxon>Eukaryota</taxon>
        <taxon>Discoba</taxon>
        <taxon>Euglenozoa</taxon>
        <taxon>Kinetoplastea</taxon>
        <taxon>Metakinetoplastina</taxon>
        <taxon>Eubodonida</taxon>
        <taxon>Bodonidae</taxon>
        <taxon>Bodo</taxon>
    </lineage>
</organism>
<reference evidence="6" key="1">
    <citation type="submission" date="2015-09" db="EMBL/GenBank/DDBJ databases">
        <authorList>
            <consortium name="Pathogen Informatics"/>
        </authorList>
    </citation>
    <scope>NUCLEOTIDE SEQUENCE [LARGE SCALE GENOMIC DNA]</scope>
    <source>
        <strain evidence="6">Lake Konstanz</strain>
    </source>
</reference>
<dbReference type="GO" id="GO:0016787">
    <property type="term" value="F:hydrolase activity"/>
    <property type="evidence" value="ECO:0007669"/>
    <property type="project" value="UniProtKB-KW"/>
</dbReference>
<dbReference type="InterPro" id="IPR051558">
    <property type="entry name" value="Metallophosphoesterase_PAP"/>
</dbReference>
<evidence type="ECO:0000256" key="3">
    <source>
        <dbReference type="SAM" id="Phobius"/>
    </source>
</evidence>
<keyword evidence="2" id="KW-0378">Hydrolase</keyword>
<keyword evidence="1" id="KW-0732">Signal</keyword>
<feature type="domain" description="Calcineurin-like phosphoesterase" evidence="4">
    <location>
        <begin position="57"/>
        <end position="242"/>
    </location>
</feature>
<dbReference type="OrthoDB" id="411211at2759"/>
<dbReference type="SUPFAM" id="SSF56300">
    <property type="entry name" value="Metallo-dependent phosphatases"/>
    <property type="match status" value="1"/>
</dbReference>
<dbReference type="InterPro" id="IPR029052">
    <property type="entry name" value="Metallo-depent_PP-like"/>
</dbReference>
<keyword evidence="3" id="KW-0472">Membrane</keyword>
<keyword evidence="6" id="KW-1185">Reference proteome</keyword>
<dbReference type="EMBL" id="CYKH01002148">
    <property type="protein sequence ID" value="CUI15445.1"/>
    <property type="molecule type" value="Genomic_DNA"/>
</dbReference>
<dbReference type="Pfam" id="PF00149">
    <property type="entry name" value="Metallophos"/>
    <property type="match status" value="1"/>
</dbReference>
<evidence type="ECO:0000259" key="4">
    <source>
        <dbReference type="Pfam" id="PF00149"/>
    </source>
</evidence>
<evidence type="ECO:0000313" key="5">
    <source>
        <dbReference type="EMBL" id="CUI15445.1"/>
    </source>
</evidence>
<evidence type="ECO:0000313" key="6">
    <source>
        <dbReference type="Proteomes" id="UP000051952"/>
    </source>
</evidence>
<protein>
    <submittedName>
        <fullName evidence="5">Tartrate-resistant acid phosphatase type 5, putative</fullName>
    </submittedName>
</protein>
<dbReference type="InterPro" id="IPR004843">
    <property type="entry name" value="Calcineurin-like_PHP"/>
</dbReference>
<dbReference type="Proteomes" id="UP000051952">
    <property type="component" value="Unassembled WGS sequence"/>
</dbReference>
<proteinExistence type="predicted"/>
<keyword evidence="3" id="KW-0812">Transmembrane</keyword>
<evidence type="ECO:0000256" key="1">
    <source>
        <dbReference type="ARBA" id="ARBA00022729"/>
    </source>
</evidence>
<dbReference type="Gene3D" id="3.60.21.10">
    <property type="match status" value="1"/>
</dbReference>
<feature type="transmembrane region" description="Helical" evidence="3">
    <location>
        <begin position="380"/>
        <end position="397"/>
    </location>
</feature>
<evidence type="ECO:0000256" key="2">
    <source>
        <dbReference type="ARBA" id="ARBA00022801"/>
    </source>
</evidence>
<dbReference type="PANTHER" id="PTHR10161">
    <property type="entry name" value="TARTRATE-RESISTANT ACID PHOSPHATASE TYPE 5"/>
    <property type="match status" value="1"/>
</dbReference>
<gene>
    <name evidence="5" type="ORF">BSAL_42410</name>
</gene>
<dbReference type="OMA" id="HTYDSTK"/>
<dbReference type="VEuPathDB" id="TriTrypDB:BSAL_42410"/>
<dbReference type="AlphaFoldDB" id="A0A0S4KP92"/>
<name>A0A0S4KP92_BODSA</name>
<accession>A0A0S4KP92</accession>
<keyword evidence="3" id="KW-1133">Transmembrane helix</keyword>
<dbReference type="PANTHER" id="PTHR10161:SF14">
    <property type="entry name" value="TARTRATE-RESISTANT ACID PHOSPHATASE TYPE 5"/>
    <property type="match status" value="1"/>
</dbReference>